<keyword evidence="2" id="KW-1185">Reference proteome</keyword>
<dbReference type="RefSeq" id="WP_198578689.1">
    <property type="nucleotide sequence ID" value="NZ_JADWOX010000027.1"/>
</dbReference>
<evidence type="ECO:0000313" key="2">
    <source>
        <dbReference type="Proteomes" id="UP000639859"/>
    </source>
</evidence>
<gene>
    <name evidence="1" type="ORF">I4Q42_24310</name>
</gene>
<accession>A0ABS0T7E7</accession>
<sequence length="345" mass="37815">MGDSKRKVRRDRGRAKEDAALRRRYPDHRFFKGPARLAANDRDLRGTLDELKRFETFASAADLPVLLDLYETNHIDVVACVLLASSMQRCRLTHGLQIDVRMPRNGSARFALAAFGVVADDDRFDEDALQGISPQVMKVTSGMKGEPSPGARTFKVAKLAEGLVADLTLADRVHAALNEAADNVLSWAYGGEGHTPDPAERWWVAGLLTNKGATFIALDHGAGIPATAPQKLGDGLQGYLKSMIQEKDWRPINAKPSDSQILRATIHQRRTVSGLGERGKGLTNMIALIDLFPSGFISIFSGDAYYGYRTPAKDGEQEHCGPLGFQFPGTLIIWQLEARTSEARS</sequence>
<comment type="caution">
    <text evidence="1">The sequence shown here is derived from an EMBL/GenBank/DDBJ whole genome shotgun (WGS) entry which is preliminary data.</text>
</comment>
<protein>
    <submittedName>
        <fullName evidence="1">Uncharacterized protein</fullName>
    </submittedName>
</protein>
<reference evidence="1 2" key="1">
    <citation type="submission" date="2020-11" db="EMBL/GenBank/DDBJ databases">
        <title>genome sequence of strain KACC 18849.</title>
        <authorList>
            <person name="Gao J."/>
            <person name="Zhang X."/>
        </authorList>
    </citation>
    <scope>NUCLEOTIDE SEQUENCE [LARGE SCALE GENOMIC DNA]</scope>
    <source>
        <strain evidence="1 2">KACC 18849</strain>
    </source>
</reference>
<dbReference type="EMBL" id="JADWOX010000027">
    <property type="protein sequence ID" value="MBI1686803.1"/>
    <property type="molecule type" value="Genomic_DNA"/>
</dbReference>
<proteinExistence type="predicted"/>
<dbReference type="Proteomes" id="UP000639859">
    <property type="component" value="Unassembled WGS sequence"/>
</dbReference>
<name>A0ABS0T7E7_9CAUL</name>
<organism evidence="1 2">
    <name type="scientific">Caulobacter hibisci</name>
    <dbReference type="NCBI Taxonomy" id="2035993"/>
    <lineage>
        <taxon>Bacteria</taxon>
        <taxon>Pseudomonadati</taxon>
        <taxon>Pseudomonadota</taxon>
        <taxon>Alphaproteobacteria</taxon>
        <taxon>Caulobacterales</taxon>
        <taxon>Caulobacteraceae</taxon>
        <taxon>Caulobacter</taxon>
    </lineage>
</organism>
<evidence type="ECO:0000313" key="1">
    <source>
        <dbReference type="EMBL" id="MBI1686803.1"/>
    </source>
</evidence>